<comment type="caution">
    <text evidence="2">The sequence shown here is derived from an EMBL/GenBank/DDBJ whole genome shotgun (WGS) entry which is preliminary data.</text>
</comment>
<proteinExistence type="predicted"/>
<dbReference type="Proteomes" id="UP001589646">
    <property type="component" value="Unassembled WGS sequence"/>
</dbReference>
<protein>
    <submittedName>
        <fullName evidence="2">Integrase core domain-containing protein</fullName>
    </submittedName>
</protein>
<keyword evidence="3" id="KW-1185">Reference proteome</keyword>
<reference evidence="2 3" key="1">
    <citation type="submission" date="2024-09" db="EMBL/GenBank/DDBJ databases">
        <authorList>
            <person name="Sun Q."/>
            <person name="Mori K."/>
        </authorList>
    </citation>
    <scope>NUCLEOTIDE SEQUENCE [LARGE SCALE GENOMIC DNA]</scope>
    <source>
        <strain evidence="2 3">JCM 3323</strain>
    </source>
</reference>
<dbReference type="EMBL" id="JBHMCE010000008">
    <property type="protein sequence ID" value="MFB9530406.1"/>
    <property type="molecule type" value="Genomic_DNA"/>
</dbReference>
<sequence>MPDTVQQARNLAMDLGERIAGLRFLIHDRDPLFTVALREVFTTEGRMNAICERIIGTLRRELLDRILILSERHLALVLREYLIHYNGHRPHQSRHQRPPDTATQFARDVTELNDLRSIRRRPVVAGVISEYHHAA</sequence>
<name>A0ABV5Q4I6_9ACTN</name>
<dbReference type="InterPro" id="IPR001584">
    <property type="entry name" value="Integrase_cat-core"/>
</dbReference>
<accession>A0ABV5Q4I6</accession>
<evidence type="ECO:0000313" key="3">
    <source>
        <dbReference type="Proteomes" id="UP001589646"/>
    </source>
</evidence>
<evidence type="ECO:0000259" key="1">
    <source>
        <dbReference type="Pfam" id="PF13683"/>
    </source>
</evidence>
<dbReference type="Pfam" id="PF13683">
    <property type="entry name" value="rve_3"/>
    <property type="match status" value="1"/>
</dbReference>
<gene>
    <name evidence="2" type="ORF">ACFFRN_27740</name>
</gene>
<dbReference type="InterPro" id="IPR012337">
    <property type="entry name" value="RNaseH-like_sf"/>
</dbReference>
<evidence type="ECO:0000313" key="2">
    <source>
        <dbReference type="EMBL" id="MFB9530406.1"/>
    </source>
</evidence>
<dbReference type="RefSeq" id="WP_346124675.1">
    <property type="nucleotide sequence ID" value="NZ_BAAAXC010000015.1"/>
</dbReference>
<dbReference type="SUPFAM" id="SSF53098">
    <property type="entry name" value="Ribonuclease H-like"/>
    <property type="match status" value="1"/>
</dbReference>
<organism evidence="2 3">
    <name type="scientific">Nonomuraea roseola</name>
    <dbReference type="NCBI Taxonomy" id="46179"/>
    <lineage>
        <taxon>Bacteria</taxon>
        <taxon>Bacillati</taxon>
        <taxon>Actinomycetota</taxon>
        <taxon>Actinomycetes</taxon>
        <taxon>Streptosporangiales</taxon>
        <taxon>Streptosporangiaceae</taxon>
        <taxon>Nonomuraea</taxon>
    </lineage>
</organism>
<feature type="domain" description="Integrase catalytic" evidence="1">
    <location>
        <begin position="47"/>
        <end position="99"/>
    </location>
</feature>